<dbReference type="SMART" id="SM00028">
    <property type="entry name" value="TPR"/>
    <property type="match status" value="3"/>
</dbReference>
<evidence type="ECO:0000256" key="2">
    <source>
        <dbReference type="ARBA" id="ARBA00022803"/>
    </source>
</evidence>
<dbReference type="Pfam" id="PF14559">
    <property type="entry name" value="TPR_19"/>
    <property type="match status" value="1"/>
</dbReference>
<evidence type="ECO:0000313" key="5">
    <source>
        <dbReference type="Proteomes" id="UP000503222"/>
    </source>
</evidence>
<dbReference type="PANTHER" id="PTHR44858">
    <property type="entry name" value="TETRATRICOPEPTIDE REPEAT PROTEIN 6"/>
    <property type="match status" value="1"/>
</dbReference>
<dbReference type="PROSITE" id="PS50005">
    <property type="entry name" value="TPR"/>
    <property type="match status" value="2"/>
</dbReference>
<dbReference type="Proteomes" id="UP000503222">
    <property type="component" value="Chromosome"/>
</dbReference>
<dbReference type="InterPro" id="IPR019734">
    <property type="entry name" value="TPR_rpt"/>
</dbReference>
<evidence type="ECO:0000256" key="3">
    <source>
        <dbReference type="PROSITE-ProRule" id="PRU00339"/>
    </source>
</evidence>
<organism evidence="4 5">
    <name type="scientific">Sphingomonas piscis</name>
    <dbReference type="NCBI Taxonomy" id="2714943"/>
    <lineage>
        <taxon>Bacteria</taxon>
        <taxon>Pseudomonadati</taxon>
        <taxon>Pseudomonadota</taxon>
        <taxon>Alphaproteobacteria</taxon>
        <taxon>Sphingomonadales</taxon>
        <taxon>Sphingomonadaceae</taxon>
        <taxon>Sphingomonas</taxon>
    </lineage>
</organism>
<dbReference type="Gene3D" id="1.25.40.10">
    <property type="entry name" value="Tetratricopeptide repeat domain"/>
    <property type="match status" value="2"/>
</dbReference>
<sequence>MLLASCVALAALAGCQSRQDRAGEAYQRYQAAAAAGDLSGVRQALLRLVSADDTVAEYWAELGKVQLQLGDYSAAYEAFLHAHELDPANASILAILTQITLRSGNLEQAEQRARELEIVAPEDPAVRLTFGYVALRRGDIEEANRQADLLLASAPYESSAKVLRARILLRSGESQQAIDVLREQVRLQPSDEPSLRALLSIYEFRELWPDAAATASHLLRLQPADGQLRAQLIESELRAGRALVAAQVTIEGLKSANATQIEKLLYPWVALGTQREIARAVFKFGKAATGARREAFARFLIAANQPQWVIELTQDAATLPINPTNAVPNALYGLAMARIGQRAAGLDRLNQVIAMDSSNADAIRGRAELRSAAGDHRLAIEDVQRLITLERQSAQARLMLARIYLAAGLPNDTRRTLWDAFHEITADRTIYVALRNWLLRTEGNDAAIRLSKEFEDQRNQRMARSFA</sequence>
<dbReference type="InterPro" id="IPR050498">
    <property type="entry name" value="Ycf3"/>
</dbReference>
<dbReference type="PANTHER" id="PTHR44858:SF1">
    <property type="entry name" value="UDP-N-ACETYLGLUCOSAMINE--PEPTIDE N-ACETYLGLUCOSAMINYLTRANSFERASE SPINDLY-RELATED"/>
    <property type="match status" value="1"/>
</dbReference>
<gene>
    <name evidence="4" type="ORF">G7077_09635</name>
</gene>
<protein>
    <recommendedName>
        <fullName evidence="6">Tetratricopeptide repeat protein</fullName>
    </recommendedName>
</protein>
<evidence type="ECO:0000256" key="1">
    <source>
        <dbReference type="ARBA" id="ARBA00022737"/>
    </source>
</evidence>
<dbReference type="InterPro" id="IPR011990">
    <property type="entry name" value="TPR-like_helical_dom_sf"/>
</dbReference>
<reference evidence="4 5" key="1">
    <citation type="submission" date="2020-03" db="EMBL/GenBank/DDBJ databases">
        <title>Sphingomonas sp. nov., isolated from fish.</title>
        <authorList>
            <person name="Hyun D.-W."/>
            <person name="Bae J.-W."/>
        </authorList>
    </citation>
    <scope>NUCLEOTIDE SEQUENCE [LARGE SCALE GENOMIC DNA]</scope>
    <source>
        <strain evidence="4 5">HDW15B</strain>
    </source>
</reference>
<keyword evidence="5" id="KW-1185">Reference proteome</keyword>
<evidence type="ECO:0008006" key="6">
    <source>
        <dbReference type="Google" id="ProtNLM"/>
    </source>
</evidence>
<proteinExistence type="predicted"/>
<dbReference type="EMBL" id="CP049869">
    <property type="protein sequence ID" value="QIK79118.1"/>
    <property type="molecule type" value="Genomic_DNA"/>
</dbReference>
<keyword evidence="2 3" id="KW-0802">TPR repeat</keyword>
<accession>A0A6G7YQU2</accession>
<keyword evidence="1" id="KW-0677">Repeat</keyword>
<name>A0A6G7YQU2_9SPHN</name>
<dbReference type="RefSeq" id="WP_166411509.1">
    <property type="nucleotide sequence ID" value="NZ_CP049869.1"/>
</dbReference>
<dbReference type="KEGG" id="spii:G7077_09635"/>
<dbReference type="SUPFAM" id="SSF48452">
    <property type="entry name" value="TPR-like"/>
    <property type="match status" value="2"/>
</dbReference>
<dbReference type="AlphaFoldDB" id="A0A6G7YQU2"/>
<feature type="repeat" description="TPR" evidence="3">
    <location>
        <begin position="56"/>
        <end position="89"/>
    </location>
</feature>
<evidence type="ECO:0000313" key="4">
    <source>
        <dbReference type="EMBL" id="QIK79118.1"/>
    </source>
</evidence>
<feature type="repeat" description="TPR" evidence="3">
    <location>
        <begin position="158"/>
        <end position="191"/>
    </location>
</feature>